<dbReference type="EMBL" id="ABCK01000036">
    <property type="protein sequence ID" value="EDM25092.1"/>
    <property type="molecule type" value="Genomic_DNA"/>
</dbReference>
<name>A6DTB2_9BACT</name>
<dbReference type="AlphaFoldDB" id="A6DTB2"/>
<dbReference type="Pfam" id="PF04134">
    <property type="entry name" value="DCC1-like"/>
    <property type="match status" value="1"/>
</dbReference>
<reference evidence="1 2" key="1">
    <citation type="journal article" date="2010" name="J. Bacteriol.">
        <title>Genome sequence of Lentisphaera araneosa HTCC2155T, the type species of the order Lentisphaerales in the phylum Lentisphaerae.</title>
        <authorList>
            <person name="Thrash J.C."/>
            <person name="Cho J.C."/>
            <person name="Vergin K.L."/>
            <person name="Morris R.M."/>
            <person name="Giovannoni S.J."/>
        </authorList>
    </citation>
    <scope>NUCLEOTIDE SEQUENCE [LARGE SCALE GENOMIC DNA]</scope>
    <source>
        <strain evidence="1 2">HTCC2155</strain>
    </source>
</reference>
<dbReference type="InterPro" id="IPR052927">
    <property type="entry name" value="DCC_oxidoreductase"/>
</dbReference>
<proteinExistence type="predicted"/>
<dbReference type="RefSeq" id="WP_007281061.1">
    <property type="nucleotide sequence ID" value="NZ_ABCK01000036.1"/>
</dbReference>
<dbReference type="InterPro" id="IPR007263">
    <property type="entry name" value="DCC1-like"/>
</dbReference>
<dbReference type="STRING" id="313628.LNTAR_02749"/>
<dbReference type="PANTHER" id="PTHR33639">
    <property type="entry name" value="THIOL-DISULFIDE OXIDOREDUCTASE DCC"/>
    <property type="match status" value="1"/>
</dbReference>
<dbReference type="eggNOG" id="COG3011">
    <property type="taxonomic scope" value="Bacteria"/>
</dbReference>
<evidence type="ECO:0000313" key="2">
    <source>
        <dbReference type="Proteomes" id="UP000004947"/>
    </source>
</evidence>
<dbReference type="PANTHER" id="PTHR33639:SF2">
    <property type="entry name" value="DUF393 DOMAIN-CONTAINING PROTEIN"/>
    <property type="match status" value="1"/>
</dbReference>
<gene>
    <name evidence="1" type="ORF">LNTAR_02749</name>
</gene>
<organism evidence="1 2">
    <name type="scientific">Lentisphaera araneosa HTCC2155</name>
    <dbReference type="NCBI Taxonomy" id="313628"/>
    <lineage>
        <taxon>Bacteria</taxon>
        <taxon>Pseudomonadati</taxon>
        <taxon>Lentisphaerota</taxon>
        <taxon>Lentisphaeria</taxon>
        <taxon>Lentisphaerales</taxon>
        <taxon>Lentisphaeraceae</taxon>
        <taxon>Lentisphaera</taxon>
    </lineage>
</organism>
<dbReference type="OrthoDB" id="9785438at2"/>
<dbReference type="GO" id="GO:0015035">
    <property type="term" value="F:protein-disulfide reductase activity"/>
    <property type="evidence" value="ECO:0007669"/>
    <property type="project" value="InterPro"/>
</dbReference>
<sequence length="141" mass="16215">MKLLIYDGDCGLCHWAVGFLIKRLNKERAQIRFISSTSEAGVYLLTKFNFDPQNLDSLVMYDGEQVLLRSKAVVKALSDCRYLWPLVGGVVSVFPGRDYFYDKVAQNRHKLIKKDACAFDPDFGRFSLGTLEEMREFYPDI</sequence>
<dbReference type="Proteomes" id="UP000004947">
    <property type="component" value="Unassembled WGS sequence"/>
</dbReference>
<protein>
    <submittedName>
        <fullName evidence="1">Membrane protein</fullName>
    </submittedName>
</protein>
<accession>A6DTB2</accession>
<comment type="caution">
    <text evidence="1">The sequence shown here is derived from an EMBL/GenBank/DDBJ whole genome shotgun (WGS) entry which is preliminary data.</text>
</comment>
<evidence type="ECO:0000313" key="1">
    <source>
        <dbReference type="EMBL" id="EDM25092.1"/>
    </source>
</evidence>
<keyword evidence="2" id="KW-1185">Reference proteome</keyword>